<keyword evidence="6" id="KW-1185">Reference proteome</keyword>
<dbReference type="SUPFAM" id="SSF51206">
    <property type="entry name" value="cAMP-binding domain-like"/>
    <property type="match status" value="1"/>
</dbReference>
<evidence type="ECO:0000256" key="1">
    <source>
        <dbReference type="ARBA" id="ARBA00023015"/>
    </source>
</evidence>
<dbReference type="OrthoDB" id="8969464at2"/>
<dbReference type="GO" id="GO:0003677">
    <property type="term" value="F:DNA binding"/>
    <property type="evidence" value="ECO:0007669"/>
    <property type="project" value="UniProtKB-KW"/>
</dbReference>
<keyword evidence="1" id="KW-0805">Transcription regulation</keyword>
<dbReference type="InterPro" id="IPR018490">
    <property type="entry name" value="cNMP-bd_dom_sf"/>
</dbReference>
<organism evidence="5 6">
    <name type="scientific">Sulfuriferula plumbiphila</name>
    <dbReference type="NCBI Taxonomy" id="171865"/>
    <lineage>
        <taxon>Bacteria</taxon>
        <taxon>Pseudomonadati</taxon>
        <taxon>Pseudomonadota</taxon>
        <taxon>Betaproteobacteria</taxon>
        <taxon>Nitrosomonadales</taxon>
        <taxon>Sulfuricellaceae</taxon>
        <taxon>Sulfuriferula</taxon>
    </lineage>
</organism>
<comment type="caution">
    <text evidence="5">The sequence shown here is derived from an EMBL/GenBank/DDBJ whole genome shotgun (WGS) entry which is preliminary data.</text>
</comment>
<dbReference type="EMBL" id="BKAD01000027">
    <property type="protein sequence ID" value="GEP31251.1"/>
    <property type="molecule type" value="Genomic_DNA"/>
</dbReference>
<dbReference type="SUPFAM" id="SSF46785">
    <property type="entry name" value="Winged helix' DNA-binding domain"/>
    <property type="match status" value="1"/>
</dbReference>
<dbReference type="PROSITE" id="PS51063">
    <property type="entry name" value="HTH_CRP_2"/>
    <property type="match status" value="1"/>
</dbReference>
<evidence type="ECO:0000313" key="5">
    <source>
        <dbReference type="EMBL" id="GEP31251.1"/>
    </source>
</evidence>
<dbReference type="GO" id="GO:0006355">
    <property type="term" value="P:regulation of DNA-templated transcription"/>
    <property type="evidence" value="ECO:0007669"/>
    <property type="project" value="InterPro"/>
</dbReference>
<accession>A0A512LAT6</accession>
<name>A0A512LAT6_9PROT</name>
<dbReference type="Pfam" id="PF13545">
    <property type="entry name" value="HTH_Crp_2"/>
    <property type="match status" value="1"/>
</dbReference>
<dbReference type="Proteomes" id="UP000321337">
    <property type="component" value="Unassembled WGS sequence"/>
</dbReference>
<protein>
    <submittedName>
        <fullName evidence="5">Crp/Fnr family transcriptional regulator</fullName>
    </submittedName>
</protein>
<keyword evidence="3" id="KW-0804">Transcription</keyword>
<sequence>MPSTQPITSENHLLARLPRKDLEHFLARCESVHLTVADELGAPGMPIEHVYFPTDSFISLVMVIDDHSRLEVGLIGCEGMLGTPLMFGIKVASFYAVVQGAGSALRIATAAFSRELEHSAALHKRLQGYTYVLKNQFARMAACTRFHVVEQRLARLLLMIQDRARANHFHLTHEAMAHMLGVRRVGVTKAATALHRQNLISYSRGDITILDRNGLEAASCECYAAERSMYERVLG</sequence>
<keyword evidence="2" id="KW-0238">DNA-binding</keyword>
<dbReference type="InterPro" id="IPR012318">
    <property type="entry name" value="HTH_CRP"/>
</dbReference>
<reference evidence="5 6" key="1">
    <citation type="submission" date="2019-07" db="EMBL/GenBank/DDBJ databases">
        <title>Whole genome shotgun sequence of Thiobacillus plumbophilus NBRC 107929.</title>
        <authorList>
            <person name="Hosoyama A."/>
            <person name="Uohara A."/>
            <person name="Ohji S."/>
            <person name="Ichikawa N."/>
        </authorList>
    </citation>
    <scope>NUCLEOTIDE SEQUENCE [LARGE SCALE GENOMIC DNA]</scope>
    <source>
        <strain evidence="5 6">NBRC 107929</strain>
    </source>
</reference>
<evidence type="ECO:0000256" key="3">
    <source>
        <dbReference type="ARBA" id="ARBA00023163"/>
    </source>
</evidence>
<proteinExistence type="predicted"/>
<dbReference type="InterPro" id="IPR014710">
    <property type="entry name" value="RmlC-like_jellyroll"/>
</dbReference>
<dbReference type="InterPro" id="IPR036390">
    <property type="entry name" value="WH_DNA-bd_sf"/>
</dbReference>
<gene>
    <name evidence="5" type="ORF">TPL01_23890</name>
</gene>
<evidence type="ECO:0000259" key="4">
    <source>
        <dbReference type="PROSITE" id="PS51063"/>
    </source>
</evidence>
<dbReference type="Gene3D" id="2.60.120.10">
    <property type="entry name" value="Jelly Rolls"/>
    <property type="match status" value="1"/>
</dbReference>
<evidence type="ECO:0000256" key="2">
    <source>
        <dbReference type="ARBA" id="ARBA00023125"/>
    </source>
</evidence>
<dbReference type="AlphaFoldDB" id="A0A512LAT6"/>
<dbReference type="RefSeq" id="WP_147074065.1">
    <property type="nucleotide sequence ID" value="NZ_AP021884.1"/>
</dbReference>
<evidence type="ECO:0000313" key="6">
    <source>
        <dbReference type="Proteomes" id="UP000321337"/>
    </source>
</evidence>
<feature type="domain" description="HTH crp-type" evidence="4">
    <location>
        <begin position="147"/>
        <end position="213"/>
    </location>
</feature>